<keyword evidence="2" id="KW-1185">Reference proteome</keyword>
<name>A0ACC6P9R4_9BACL</name>
<reference evidence="1" key="1">
    <citation type="submission" date="2024-03" db="EMBL/GenBank/DDBJ databases">
        <title>Whole genome sequecning of epiphytes from Marcgravia umbellata leaves.</title>
        <authorList>
            <person name="Kumar G."/>
            <person name="Savka M.A."/>
        </authorList>
    </citation>
    <scope>NUCLEOTIDE SEQUENCE</scope>
    <source>
        <strain evidence="1">RIT_BL5</strain>
    </source>
</reference>
<protein>
    <submittedName>
        <fullName evidence="1">Uncharacterized protein</fullName>
    </submittedName>
</protein>
<dbReference type="Proteomes" id="UP001380953">
    <property type="component" value="Unassembled WGS sequence"/>
</dbReference>
<accession>A0ACC6P9R4</accession>
<proteinExistence type="predicted"/>
<organism evidence="1 2">
    <name type="scientific">Saccharibacillus sacchari</name>
    <dbReference type="NCBI Taxonomy" id="456493"/>
    <lineage>
        <taxon>Bacteria</taxon>
        <taxon>Bacillati</taxon>
        <taxon>Bacillota</taxon>
        <taxon>Bacilli</taxon>
        <taxon>Bacillales</taxon>
        <taxon>Paenibacillaceae</taxon>
        <taxon>Saccharibacillus</taxon>
    </lineage>
</organism>
<dbReference type="EMBL" id="JBBKAR010000022">
    <property type="protein sequence ID" value="MEJ8303627.1"/>
    <property type="molecule type" value="Genomic_DNA"/>
</dbReference>
<evidence type="ECO:0000313" key="1">
    <source>
        <dbReference type="EMBL" id="MEJ8303627.1"/>
    </source>
</evidence>
<sequence>MRRFREEKGSALVMVMFMMLILTLLGVAVLSAAVGGARRTLTRENDVQSLQLTQKTLDESVAYIANKLDGKTLKADALDSTLQGVLSAIPALQVAGSTTNQAVKTELDLASTRLISAKSTADFADSASILKKNASYTVTLIAQSEINGVKRTLKQDVKVSLYPDFLNYAFGSENDLILNGSPTIKGNIYAGGKLQVSNMAEYTYKGKKYNREEKTAQKTLFPTMLKRGDGSQPLAFVQSLNDFEISENVYESHPVNQGTNNEALSGELTIANVKKALGIDLSQVRIRKNEQFVKVNVDQSFLDKILEARDSVNQPILSLSDLNTSGSIGSYNYSETLSKYTKALKMPEKPIEPTKPIDPASADKVIQDQYKLELDAYEKAYTKYITIDLPNYQTALNDLTKALTNMEGTVVFNGDLNVDGDWLKGLIQTTKSASSWLIINGNLTVNNTLDNTPLNIDSSVLVTGAVNLAGKINVDSTLLTLGNTKIQDATITGAVKSGVVKEIVLISKGPILLNRVDAFSQASVAQTLRGFFYTDSTAELYGVGSNFDLQGGFFAKGNLTVNAVVGNSTEDASRTQIVFDDQTTSKTSRFKVDYNDQVFNNQGLALPRVDQISVKAEKIELIQESEIPKS</sequence>
<gene>
    <name evidence="1" type="ORF">WKI47_06810</name>
</gene>
<comment type="caution">
    <text evidence="1">The sequence shown here is derived from an EMBL/GenBank/DDBJ whole genome shotgun (WGS) entry which is preliminary data.</text>
</comment>
<evidence type="ECO:0000313" key="2">
    <source>
        <dbReference type="Proteomes" id="UP001380953"/>
    </source>
</evidence>